<evidence type="ECO:0000256" key="3">
    <source>
        <dbReference type="ARBA" id="ARBA00004922"/>
    </source>
</evidence>
<evidence type="ECO:0000256" key="17">
    <source>
        <dbReference type="ARBA" id="ARBA00023211"/>
    </source>
</evidence>
<feature type="disulfide bond" evidence="25">
    <location>
        <begin position="374"/>
        <end position="377"/>
    </location>
</feature>
<feature type="disulfide bond" evidence="25">
    <location>
        <begin position="488"/>
        <end position="590"/>
    </location>
</feature>
<dbReference type="GO" id="GO:0005795">
    <property type="term" value="C:Golgi stack"/>
    <property type="evidence" value="ECO:0007669"/>
    <property type="project" value="InterPro"/>
</dbReference>
<evidence type="ECO:0000256" key="26">
    <source>
        <dbReference type="SAM" id="Phobius"/>
    </source>
</evidence>
<keyword evidence="15 25" id="KW-1015">Disulfide bond</keyword>
<evidence type="ECO:0000256" key="11">
    <source>
        <dbReference type="ARBA" id="ARBA00022968"/>
    </source>
</evidence>
<dbReference type="GO" id="GO:0000139">
    <property type="term" value="C:Golgi membrane"/>
    <property type="evidence" value="ECO:0007669"/>
    <property type="project" value="UniProtKB-SubCell"/>
</dbReference>
<gene>
    <name evidence="27" type="ORF">TCEB3V08_LOCUS4965</name>
</gene>
<evidence type="ECO:0000256" key="16">
    <source>
        <dbReference type="ARBA" id="ARBA00023180"/>
    </source>
</evidence>
<dbReference type="Pfam" id="PF05060">
    <property type="entry name" value="MGAT2"/>
    <property type="match status" value="2"/>
</dbReference>
<keyword evidence="17 24" id="KW-0464">Manganese</keyword>
<dbReference type="InterPro" id="IPR029044">
    <property type="entry name" value="Nucleotide-diphossugar_trans"/>
</dbReference>
<protein>
    <recommendedName>
        <fullName evidence="6">Alpha-1,6-mannosyl-glycoprotein 2-beta-N-acetylglucosaminyltransferase</fullName>
        <ecNumber evidence="5">2.4.1.143</ecNumber>
    </recommendedName>
    <alternativeName>
        <fullName evidence="21">Beta-1,2-N-acetylglucosaminyltransferase II</fullName>
    </alternativeName>
    <alternativeName>
        <fullName evidence="20">GlcNAc-T II</fullName>
    </alternativeName>
    <alternativeName>
        <fullName evidence="19">Mannoside acetylglucosaminyltransferase 2</fullName>
    </alternativeName>
    <alternativeName>
        <fullName evidence="18">N-glycosyl-oligosaccharide-glycoprotein N-acetylglucosaminyltransferase II</fullName>
    </alternativeName>
</protein>
<organism evidence="27">
    <name type="scientific">Timema cristinae</name>
    <name type="common">Walking stick</name>
    <dbReference type="NCBI Taxonomy" id="61476"/>
    <lineage>
        <taxon>Eukaryota</taxon>
        <taxon>Metazoa</taxon>
        <taxon>Ecdysozoa</taxon>
        <taxon>Arthropoda</taxon>
        <taxon>Hexapoda</taxon>
        <taxon>Insecta</taxon>
        <taxon>Pterygota</taxon>
        <taxon>Neoptera</taxon>
        <taxon>Polyneoptera</taxon>
        <taxon>Phasmatodea</taxon>
        <taxon>Timematodea</taxon>
        <taxon>Timematoidea</taxon>
        <taxon>Timematidae</taxon>
        <taxon>Timema</taxon>
    </lineage>
</organism>
<comment type="subcellular location">
    <subcellularLocation>
        <location evidence="2">Golgi apparatus membrane</location>
        <topology evidence="2">Single-pass type II membrane protein</topology>
    </subcellularLocation>
</comment>
<dbReference type="PANTHER" id="PTHR12871:SF0">
    <property type="entry name" value="ALPHA-1,6-MANNOSYL-GLYCOPROTEIN 2-BETA-N-ACETYLGLUCOSAMINYLTRANSFERASE"/>
    <property type="match status" value="1"/>
</dbReference>
<evidence type="ECO:0000256" key="18">
    <source>
        <dbReference type="ARBA" id="ARBA00029663"/>
    </source>
</evidence>
<dbReference type="PANTHER" id="PTHR12871">
    <property type="entry name" value="BETA-1,2-N-ACETYLGLUCOSAMINYLTRANSFERASE II"/>
    <property type="match status" value="1"/>
</dbReference>
<keyword evidence="14 26" id="KW-0472">Membrane</keyword>
<dbReference type="GO" id="GO:0006487">
    <property type="term" value="P:protein N-linked glycosylation"/>
    <property type="evidence" value="ECO:0007669"/>
    <property type="project" value="TreeGrafter"/>
</dbReference>
<feature type="transmembrane region" description="Helical" evidence="26">
    <location>
        <begin position="36"/>
        <end position="53"/>
    </location>
</feature>
<keyword evidence="13" id="KW-0333">Golgi apparatus</keyword>
<comment type="cofactor">
    <cofactor evidence="1 24">
        <name>Mn(2+)</name>
        <dbReference type="ChEBI" id="CHEBI:29035"/>
    </cofactor>
</comment>
<keyword evidence="10 24" id="KW-0479">Metal-binding</keyword>
<evidence type="ECO:0000256" key="5">
    <source>
        <dbReference type="ARBA" id="ARBA00012613"/>
    </source>
</evidence>
<comment type="pathway">
    <text evidence="3">Protein modification; protein glycosylation.</text>
</comment>
<feature type="disulfide bond" evidence="25">
    <location>
        <begin position="287"/>
        <end position="301"/>
    </location>
</feature>
<dbReference type="Gene3D" id="3.90.550.10">
    <property type="entry name" value="Spore Coat Polysaccharide Biosynthesis Protein SpsA, Chain A"/>
    <property type="match status" value="1"/>
</dbReference>
<evidence type="ECO:0000256" key="13">
    <source>
        <dbReference type="ARBA" id="ARBA00023034"/>
    </source>
</evidence>
<evidence type="ECO:0000256" key="21">
    <source>
        <dbReference type="ARBA" id="ARBA00032915"/>
    </source>
</evidence>
<feature type="disulfide bond" evidence="25">
    <location>
        <begin position="527"/>
        <end position="536"/>
    </location>
</feature>
<evidence type="ECO:0000256" key="9">
    <source>
        <dbReference type="ARBA" id="ARBA00022692"/>
    </source>
</evidence>
<evidence type="ECO:0000256" key="10">
    <source>
        <dbReference type="ARBA" id="ARBA00022723"/>
    </source>
</evidence>
<evidence type="ECO:0000256" key="12">
    <source>
        <dbReference type="ARBA" id="ARBA00022989"/>
    </source>
</evidence>
<evidence type="ECO:0000256" key="2">
    <source>
        <dbReference type="ARBA" id="ARBA00004323"/>
    </source>
</evidence>
<keyword evidence="16" id="KW-0325">Glycoprotein</keyword>
<dbReference type="GO" id="GO:0046872">
    <property type="term" value="F:metal ion binding"/>
    <property type="evidence" value="ECO:0007669"/>
    <property type="project" value="UniProtKB-KW"/>
</dbReference>
<evidence type="ECO:0000256" key="23">
    <source>
        <dbReference type="PIRSR" id="PIRSR607754-1"/>
    </source>
</evidence>
<dbReference type="SUPFAM" id="SSF53448">
    <property type="entry name" value="Nucleotide-diphospho-sugar transferases"/>
    <property type="match status" value="1"/>
</dbReference>
<evidence type="ECO:0000256" key="20">
    <source>
        <dbReference type="ARBA" id="ARBA00032552"/>
    </source>
</evidence>
<evidence type="ECO:0000256" key="8">
    <source>
        <dbReference type="ARBA" id="ARBA00022679"/>
    </source>
</evidence>
<evidence type="ECO:0000313" key="27">
    <source>
        <dbReference type="EMBL" id="CAD7399341.1"/>
    </source>
</evidence>
<evidence type="ECO:0000256" key="14">
    <source>
        <dbReference type="ARBA" id="ARBA00023136"/>
    </source>
</evidence>
<feature type="disulfide bond" evidence="25">
    <location>
        <begin position="483"/>
        <end position="506"/>
    </location>
</feature>
<dbReference type="EC" id="2.4.1.143" evidence="5"/>
<evidence type="ECO:0000256" key="4">
    <source>
        <dbReference type="ARBA" id="ARBA00011011"/>
    </source>
</evidence>
<dbReference type="InterPro" id="IPR007754">
    <property type="entry name" value="GlcNAc_II"/>
</dbReference>
<feature type="binding site" evidence="24">
    <location>
        <position position="352"/>
    </location>
    <ligand>
        <name>Mn(2+)</name>
        <dbReference type="ChEBI" id="CHEBI:29035"/>
    </ligand>
</feature>
<evidence type="ECO:0000256" key="6">
    <source>
        <dbReference type="ARBA" id="ARBA00014817"/>
    </source>
</evidence>
<accession>A0A7R9GYG6</accession>
<evidence type="ECO:0000256" key="15">
    <source>
        <dbReference type="ARBA" id="ARBA00023157"/>
    </source>
</evidence>
<keyword evidence="7" id="KW-0328">Glycosyltransferase</keyword>
<dbReference type="GO" id="GO:0009312">
    <property type="term" value="P:oligosaccharide biosynthetic process"/>
    <property type="evidence" value="ECO:0007669"/>
    <property type="project" value="InterPro"/>
</dbReference>
<sequence length="642" mass="73476">MSARHRTLLYNLRSASRGLRVAMPTPALGRRRTASCLRTAVFLFLVTFVWLQLHVANLSSGRQSPGSDSQEGNDSSAAILSMVPQILHKFLTPKPRNSTQVLATLNPEVLVAQTMQQHPAPRYLLLSVPKFLMPKPCYSTQVLAPLTPEVIDAQTMQQHSANATDSQNQNGSGRPLLNISDIKRNIERYNDLQTVLNEDVFGPVQNDSLVIVVQVHTRLIYLRHLIVSLAQARDIDSVLLVFSHDYYDEEINELVQSVDFCKVMQIFYPTSIQTHPHEFPGESAGDCPRNVKKEQAKEMMCINALHPDLYGHYREAKFTQTKHHWWWKANRVFNQLEVTRNHTGMVLFLEEDHYVAEDFIHVMRLMEKTCRSSCDKCNILSLGTYLKTYNYYGDSKKKEALKAMKRHQSFSPGSMAPSWGFQILPTLYQHYQKLANMLVVLSSTAEDGEIEVQISAEVTPWISSKHNMGMAFNRSTWQDIRHCAEFFCTYDDYNWDWSLQHISQGCLAHKLHAMVMKGPRVFHIGECGVHHKKANCESTAVISKVQQVLKYANKHLYPSYLTLTVTNINKKQKLRKGNGGWGDIRDHQLCVNMTRPGRGYEGRREELTGYTLEFAWLRNHSGNQNVEKQPQDTRLGFRIVKS</sequence>
<feature type="binding site" evidence="23">
    <location>
        <begin position="214"/>
        <end position="218"/>
    </location>
    <ligand>
        <name>substrate</name>
    </ligand>
</feature>
<keyword evidence="11" id="KW-0735">Signal-anchor</keyword>
<keyword evidence="9 26" id="KW-0812">Transmembrane</keyword>
<keyword evidence="12 26" id="KW-1133">Transmembrane helix</keyword>
<comment type="catalytic activity">
    <reaction evidence="22">
        <text>an N(4)-{beta-D-GlcNAc-(1-&gt;2)-alpha-D-Man-(1-&gt;3)-[alpha-D-Man-(1-&gt;6)]-beta-D-Man-(1-&gt;4)-beta-D-GlcNAc-(1-&gt;4)-beta-D-GlcNAc}-L-asparaginyl-[protein] + UDP-N-acetyl-alpha-D-glucosamine = N(4)-{beta-D-GlcNAc-(1-&gt;2)-alpha-D-Man-(1-&gt;3)-[beta-D-GlcNAc-(1-&gt;2)-alpha-D-Man-(1-&gt;6)]-beta-D-Man-(1-&gt;4)-beta-D-GlcNAc-(1-&gt;4)-beta-D-GlcNAc}-L-asparaginyl-[protein] + UDP + H(+)</text>
        <dbReference type="Rhea" id="RHEA:12941"/>
        <dbReference type="Rhea" id="RHEA-COMP:13526"/>
        <dbReference type="Rhea" id="RHEA-COMP:14369"/>
        <dbReference type="ChEBI" id="CHEBI:15378"/>
        <dbReference type="ChEBI" id="CHEBI:57705"/>
        <dbReference type="ChEBI" id="CHEBI:58223"/>
        <dbReference type="ChEBI" id="CHEBI:60615"/>
        <dbReference type="ChEBI" id="CHEBI:60651"/>
        <dbReference type="EC" id="2.4.1.143"/>
    </reaction>
</comment>
<evidence type="ECO:0000256" key="1">
    <source>
        <dbReference type="ARBA" id="ARBA00001936"/>
    </source>
</evidence>
<evidence type="ECO:0000256" key="25">
    <source>
        <dbReference type="PIRSR" id="PIRSR607754-3"/>
    </source>
</evidence>
<dbReference type="EMBL" id="OC317843">
    <property type="protein sequence ID" value="CAD7399341.1"/>
    <property type="molecule type" value="Genomic_DNA"/>
</dbReference>
<name>A0A7R9GYG6_TIMCR</name>
<feature type="binding site" evidence="23">
    <location>
        <begin position="320"/>
        <end position="324"/>
    </location>
    <ligand>
        <name>substrate</name>
    </ligand>
</feature>
<evidence type="ECO:0000256" key="7">
    <source>
        <dbReference type="ARBA" id="ARBA00022676"/>
    </source>
</evidence>
<evidence type="ECO:0000256" key="24">
    <source>
        <dbReference type="PIRSR" id="PIRSR607754-2"/>
    </source>
</evidence>
<dbReference type="AlphaFoldDB" id="A0A7R9GYG6"/>
<dbReference type="GO" id="GO:0008455">
    <property type="term" value="F:alpha-1,6-mannosylglycoprotein 2-beta-N-acetylglucosaminyltransferase activity"/>
    <property type="evidence" value="ECO:0007669"/>
    <property type="project" value="UniProtKB-EC"/>
</dbReference>
<evidence type="ECO:0000256" key="22">
    <source>
        <dbReference type="ARBA" id="ARBA00093257"/>
    </source>
</evidence>
<evidence type="ECO:0000256" key="19">
    <source>
        <dbReference type="ARBA" id="ARBA00031203"/>
    </source>
</evidence>
<proteinExistence type="inferred from homology"/>
<feature type="binding site" evidence="23">
    <location>
        <position position="245"/>
    </location>
    <ligand>
        <name>substrate</name>
    </ligand>
</feature>
<feature type="binding site" evidence="24">
    <location>
        <position position="523"/>
    </location>
    <ligand>
        <name>Mn(2+)</name>
        <dbReference type="ChEBI" id="CHEBI:29035"/>
    </ligand>
</feature>
<dbReference type="UniPathway" id="UPA00378"/>
<reference evidence="27" key="1">
    <citation type="submission" date="2020-11" db="EMBL/GenBank/DDBJ databases">
        <authorList>
            <person name="Tran Van P."/>
        </authorList>
    </citation>
    <scope>NUCLEOTIDE SEQUENCE</scope>
</reference>
<comment type="similarity">
    <text evidence="4">Belongs to the glycosyltransferase 16 (GT16) protein family.</text>
</comment>
<keyword evidence="8" id="KW-0808">Transferase</keyword>